<dbReference type="HAMAP" id="MF_01325_B">
    <property type="entry name" value="Ribosomal_uL3_B"/>
    <property type="match status" value="1"/>
</dbReference>
<comment type="caution">
    <text evidence="13">The sequence shown here is derived from an EMBL/GenBank/DDBJ whole genome shotgun (WGS) entry which is preliminary data.</text>
</comment>
<feature type="compositionally biased region" description="Basic and acidic residues" evidence="12">
    <location>
        <begin position="63"/>
        <end position="72"/>
    </location>
</feature>
<dbReference type="GO" id="GO:0009507">
    <property type="term" value="C:chloroplast"/>
    <property type="evidence" value="ECO:0007669"/>
    <property type="project" value="UniProtKB-SubCell"/>
</dbReference>
<dbReference type="GO" id="GO:0006412">
    <property type="term" value="P:translation"/>
    <property type="evidence" value="ECO:0007669"/>
    <property type="project" value="InterPro"/>
</dbReference>
<evidence type="ECO:0000256" key="7">
    <source>
        <dbReference type="ARBA" id="ARBA00023128"/>
    </source>
</evidence>
<comment type="function">
    <text evidence="1">One of the primary rRNA binding proteins, it binds directly near the 3'-end of the 23S rRNA, where it nucleates assembly of the 50S subunit.</text>
</comment>
<keyword evidence="8 11" id="KW-0687">Ribonucleoprotein</keyword>
<dbReference type="OrthoDB" id="274683at2759"/>
<evidence type="ECO:0000256" key="8">
    <source>
        <dbReference type="ARBA" id="ARBA00023274"/>
    </source>
</evidence>
<evidence type="ECO:0000256" key="11">
    <source>
        <dbReference type="RuleBase" id="RU003905"/>
    </source>
</evidence>
<evidence type="ECO:0000256" key="1">
    <source>
        <dbReference type="ARBA" id="ARBA00002570"/>
    </source>
</evidence>
<dbReference type="NCBIfam" id="TIGR03625">
    <property type="entry name" value="L3_bact"/>
    <property type="match status" value="1"/>
</dbReference>
<dbReference type="AlphaFoldDB" id="W7TPJ6"/>
<keyword evidence="7" id="KW-0496">Mitochondrion</keyword>
<dbReference type="Gene3D" id="3.30.160.810">
    <property type="match status" value="1"/>
</dbReference>
<proteinExistence type="inferred from homology"/>
<accession>W7TPJ6</accession>
<reference evidence="13 14" key="1">
    <citation type="journal article" date="2014" name="Mol. Plant">
        <title>Chromosome Scale Genome Assembly and Transcriptome Profiling of Nannochloropsis gaditana in Nitrogen Depletion.</title>
        <authorList>
            <person name="Corteggiani Carpinelli E."/>
            <person name="Telatin A."/>
            <person name="Vitulo N."/>
            <person name="Forcato C."/>
            <person name="D'Angelo M."/>
            <person name="Schiavon R."/>
            <person name="Vezzi A."/>
            <person name="Giacometti G.M."/>
            <person name="Morosinotto T."/>
            <person name="Valle G."/>
        </authorList>
    </citation>
    <scope>NUCLEOTIDE SEQUENCE [LARGE SCALE GENOMIC DNA]</scope>
    <source>
        <strain evidence="13 14">B-31</strain>
    </source>
</reference>
<dbReference type="SUPFAM" id="SSF50447">
    <property type="entry name" value="Translation proteins"/>
    <property type="match status" value="1"/>
</dbReference>
<organism evidence="13 14">
    <name type="scientific">Nannochloropsis gaditana</name>
    <dbReference type="NCBI Taxonomy" id="72520"/>
    <lineage>
        <taxon>Eukaryota</taxon>
        <taxon>Sar</taxon>
        <taxon>Stramenopiles</taxon>
        <taxon>Ochrophyta</taxon>
        <taxon>Eustigmatophyceae</taxon>
        <taxon>Eustigmatales</taxon>
        <taxon>Monodopsidaceae</taxon>
        <taxon>Nannochloropsis</taxon>
    </lineage>
</organism>
<comment type="similarity">
    <text evidence="4 11">Belongs to the universal ribosomal protein uL3 family.</text>
</comment>
<dbReference type="GO" id="GO:0005762">
    <property type="term" value="C:mitochondrial large ribosomal subunit"/>
    <property type="evidence" value="ECO:0007669"/>
    <property type="project" value="TreeGrafter"/>
</dbReference>
<evidence type="ECO:0000256" key="2">
    <source>
        <dbReference type="ARBA" id="ARBA00004173"/>
    </source>
</evidence>
<evidence type="ECO:0000256" key="4">
    <source>
        <dbReference type="ARBA" id="ARBA00006540"/>
    </source>
</evidence>
<dbReference type="FunFam" id="3.30.160.810:FF:000001">
    <property type="entry name" value="50S ribosomal protein L3"/>
    <property type="match status" value="1"/>
</dbReference>
<dbReference type="Pfam" id="PF00297">
    <property type="entry name" value="Ribosomal_L3"/>
    <property type="match status" value="1"/>
</dbReference>
<keyword evidence="6 11" id="KW-0689">Ribosomal protein</keyword>
<evidence type="ECO:0000313" key="14">
    <source>
        <dbReference type="Proteomes" id="UP000019335"/>
    </source>
</evidence>
<evidence type="ECO:0000256" key="6">
    <source>
        <dbReference type="ARBA" id="ARBA00022980"/>
    </source>
</evidence>
<evidence type="ECO:0000256" key="3">
    <source>
        <dbReference type="ARBA" id="ARBA00004229"/>
    </source>
</evidence>
<protein>
    <recommendedName>
        <fullName evidence="9">Large ribosomal subunit protein uL3m</fullName>
    </recommendedName>
    <alternativeName>
        <fullName evidence="10">50S ribosomal protein L3, chloroplastic</fullName>
    </alternativeName>
</protein>
<dbReference type="InterPro" id="IPR009000">
    <property type="entry name" value="Transl_B-barrel_sf"/>
</dbReference>
<comment type="subcellular location">
    <subcellularLocation>
        <location evidence="2">Mitochondrion</location>
    </subcellularLocation>
    <subcellularLocation>
        <location evidence="3">Plastid</location>
        <location evidence="3">Chloroplast</location>
    </subcellularLocation>
</comment>
<dbReference type="Gene3D" id="2.40.30.10">
    <property type="entry name" value="Translation factors"/>
    <property type="match status" value="1"/>
</dbReference>
<dbReference type="InterPro" id="IPR019927">
    <property type="entry name" value="Ribosomal_uL3_bac/org-type"/>
</dbReference>
<dbReference type="EMBL" id="AZIL01000356">
    <property type="protein sequence ID" value="EWM27957.1"/>
    <property type="molecule type" value="Genomic_DNA"/>
</dbReference>
<dbReference type="InterPro" id="IPR019926">
    <property type="entry name" value="Ribosomal_uL3_CS"/>
</dbReference>
<evidence type="ECO:0000313" key="13">
    <source>
        <dbReference type="EMBL" id="EWM27957.1"/>
    </source>
</evidence>
<keyword evidence="14" id="KW-1185">Reference proteome</keyword>
<dbReference type="InterPro" id="IPR000597">
    <property type="entry name" value="Ribosomal_uL3"/>
</dbReference>
<evidence type="ECO:0000256" key="9">
    <source>
        <dbReference type="ARBA" id="ARBA00035209"/>
    </source>
</evidence>
<feature type="region of interest" description="Disordered" evidence="12">
    <location>
        <begin position="215"/>
        <end position="245"/>
    </location>
</feature>
<dbReference type="Proteomes" id="UP000019335">
    <property type="component" value="Chromosome 5"/>
</dbReference>
<gene>
    <name evidence="13" type="primary">Rpl3</name>
    <name evidence="13" type="ORF">Naga_100008g125</name>
</gene>
<feature type="region of interest" description="Disordered" evidence="12">
    <location>
        <begin position="56"/>
        <end position="80"/>
    </location>
</feature>
<evidence type="ECO:0000256" key="10">
    <source>
        <dbReference type="ARBA" id="ARBA00035503"/>
    </source>
</evidence>
<sequence>MRRLLCAGGSVAGRRTSGAGNASLTLFGKPTSLPLTQATPSASLSTATRLMDRINFEPQKSGLDSKARRDKSTPPPTRRSGAIALKVGMLGVYDQWGRRYACTVLQLDAVQVVQVKKEATDGYTSVQLGAGEKKLKNASRPERGHLDRWIDGHGTAAPKRKLWEFRVTPDALMAPGTPVLAQHFVPGQLVDVVGTSKGKGFQGVMKRWNFKGQGASHGASLSHRSLGSTGQNTSPGRVFKGKKMPGRLGGERVTVQNLWLYKIDTERNLLYVKGHVPGPKGTYVRVSDAIKGAHFPVPPPVPTFVPEAGIAYPGEITAQLPEADPLIPPEGRDDE</sequence>
<feature type="compositionally biased region" description="Polar residues" evidence="12">
    <location>
        <begin position="222"/>
        <end position="235"/>
    </location>
</feature>
<dbReference type="PANTHER" id="PTHR11229:SF8">
    <property type="entry name" value="LARGE RIBOSOMAL SUBUNIT PROTEIN UL3M"/>
    <property type="match status" value="1"/>
</dbReference>
<keyword evidence="5" id="KW-0809">Transit peptide</keyword>
<dbReference type="PROSITE" id="PS00474">
    <property type="entry name" value="RIBOSOMAL_L3"/>
    <property type="match status" value="1"/>
</dbReference>
<dbReference type="FunFam" id="2.40.30.10:FF:000004">
    <property type="entry name" value="50S ribosomal protein L3"/>
    <property type="match status" value="1"/>
</dbReference>
<evidence type="ECO:0000256" key="5">
    <source>
        <dbReference type="ARBA" id="ARBA00022946"/>
    </source>
</evidence>
<name>W7TPJ6_9STRA</name>
<dbReference type="PANTHER" id="PTHR11229">
    <property type="entry name" value="50S RIBOSOMAL PROTEIN L3"/>
    <property type="match status" value="1"/>
</dbReference>
<evidence type="ECO:0000256" key="12">
    <source>
        <dbReference type="SAM" id="MobiDB-lite"/>
    </source>
</evidence>
<dbReference type="GO" id="GO:0003735">
    <property type="term" value="F:structural constituent of ribosome"/>
    <property type="evidence" value="ECO:0007669"/>
    <property type="project" value="InterPro"/>
</dbReference>